<dbReference type="Gramene" id="Psat01G0497800-T1">
    <property type="protein sequence ID" value="KAI5447336.1"/>
    <property type="gene ID" value="KIW84_014978"/>
</dbReference>
<keyword evidence="2" id="KW-1185">Reference proteome</keyword>
<organism evidence="1 2">
    <name type="scientific">Pisum sativum</name>
    <name type="common">Garden pea</name>
    <name type="synonym">Lathyrus oleraceus</name>
    <dbReference type="NCBI Taxonomy" id="3888"/>
    <lineage>
        <taxon>Eukaryota</taxon>
        <taxon>Viridiplantae</taxon>
        <taxon>Streptophyta</taxon>
        <taxon>Embryophyta</taxon>
        <taxon>Tracheophyta</taxon>
        <taxon>Spermatophyta</taxon>
        <taxon>Magnoliopsida</taxon>
        <taxon>eudicotyledons</taxon>
        <taxon>Gunneridae</taxon>
        <taxon>Pentapetalae</taxon>
        <taxon>rosids</taxon>
        <taxon>fabids</taxon>
        <taxon>Fabales</taxon>
        <taxon>Fabaceae</taxon>
        <taxon>Papilionoideae</taxon>
        <taxon>50 kb inversion clade</taxon>
        <taxon>NPAAA clade</taxon>
        <taxon>Hologalegina</taxon>
        <taxon>IRL clade</taxon>
        <taxon>Fabeae</taxon>
        <taxon>Lathyrus</taxon>
    </lineage>
</organism>
<sequence length="112" mass="13239">MSEPDHCFSKKIQNFVLEIDFPKGDVWLMKEYGNKDSWTKLFRLPHTRDLGSWMYGSALYVSQDDQVLCNIEREKLVVYHIRDDTFKDPGIQNIDGWMDSEVYHESLISPCF</sequence>
<evidence type="ECO:0008006" key="3">
    <source>
        <dbReference type="Google" id="ProtNLM"/>
    </source>
</evidence>
<protein>
    <recommendedName>
        <fullName evidence="3">F-box protein</fullName>
    </recommendedName>
</protein>
<reference evidence="1 2" key="1">
    <citation type="journal article" date="2022" name="Nat. Genet.">
        <title>Improved pea reference genome and pan-genome highlight genomic features and evolutionary characteristics.</title>
        <authorList>
            <person name="Yang T."/>
            <person name="Liu R."/>
            <person name="Luo Y."/>
            <person name="Hu S."/>
            <person name="Wang D."/>
            <person name="Wang C."/>
            <person name="Pandey M.K."/>
            <person name="Ge S."/>
            <person name="Xu Q."/>
            <person name="Li N."/>
            <person name="Li G."/>
            <person name="Huang Y."/>
            <person name="Saxena R.K."/>
            <person name="Ji Y."/>
            <person name="Li M."/>
            <person name="Yan X."/>
            <person name="He Y."/>
            <person name="Liu Y."/>
            <person name="Wang X."/>
            <person name="Xiang C."/>
            <person name="Varshney R.K."/>
            <person name="Ding H."/>
            <person name="Gao S."/>
            <person name="Zong X."/>
        </authorList>
    </citation>
    <scope>NUCLEOTIDE SEQUENCE [LARGE SCALE GENOMIC DNA]</scope>
    <source>
        <strain evidence="1 2">cv. Zhongwan 6</strain>
    </source>
</reference>
<gene>
    <name evidence="1" type="ORF">KIW84_014978</name>
</gene>
<comment type="caution">
    <text evidence="1">The sequence shown here is derived from an EMBL/GenBank/DDBJ whole genome shotgun (WGS) entry which is preliminary data.</text>
</comment>
<proteinExistence type="predicted"/>
<accession>A0A9D5BPH9</accession>
<evidence type="ECO:0000313" key="1">
    <source>
        <dbReference type="EMBL" id="KAI5447336.1"/>
    </source>
</evidence>
<name>A0A9D5BPH9_PEA</name>
<dbReference type="Proteomes" id="UP001058974">
    <property type="component" value="Chromosome 1"/>
</dbReference>
<dbReference type="AlphaFoldDB" id="A0A9D5BPH9"/>
<evidence type="ECO:0000313" key="2">
    <source>
        <dbReference type="Proteomes" id="UP001058974"/>
    </source>
</evidence>
<dbReference type="EMBL" id="JAMSHJ010000001">
    <property type="protein sequence ID" value="KAI5447336.1"/>
    <property type="molecule type" value="Genomic_DNA"/>
</dbReference>